<evidence type="ECO:0000259" key="7">
    <source>
        <dbReference type="Pfam" id="PF02272"/>
    </source>
</evidence>
<dbReference type="InterPro" id="IPR038763">
    <property type="entry name" value="DHH_sf"/>
</dbReference>
<organism evidence="9 10">
    <name type="scientific">candidate division WWE3 bacterium CG_4_9_14_3_um_filter_34_6</name>
    <dbReference type="NCBI Taxonomy" id="1975079"/>
    <lineage>
        <taxon>Bacteria</taxon>
        <taxon>Katanobacteria</taxon>
    </lineage>
</organism>
<comment type="similarity">
    <text evidence="1">Belongs to the RecJ family.</text>
</comment>
<dbReference type="AlphaFoldDB" id="A0A2M7X457"/>
<evidence type="ECO:0000259" key="8">
    <source>
        <dbReference type="Pfam" id="PF17768"/>
    </source>
</evidence>
<dbReference type="GO" id="GO:0003676">
    <property type="term" value="F:nucleic acid binding"/>
    <property type="evidence" value="ECO:0007669"/>
    <property type="project" value="InterPro"/>
</dbReference>
<sequence length="509" mass="56064">NFIKSDKEMKALLDKGIAKSAKTILNSIKSNSPIIIHGDYDVDGQTATTILWKTIYEDLNYKNCTPYIPNRFDQGYGLSKNSIDAIKSDVAKNAENPLIITVDCGIVATKEVEYAKSLGFKVIITDHHQTHGEIPNADALVHTTNATGAGISWILSYALDPKSSSSKIGFAALGTICDLQPLTNFNRSIVKHGLIQLNQNPPIGIKELIDISAIKGNIDTYEVGWVLGPRLNATGRMKDAMDSLRLLSTNSKEQAQNLARKLDDINKKRQGKLQTDLKLGLENIKNNAETPNFIVTSNESYHEGIIGLVAGKLTQIYYRPSIAIAIDNKKKLAKGSARSIKGISIIETLHKFDDLFEGLGGHDMAAGFSLIPAKIPQLIKSLNSIKILDKSVFDQSLHIDAELSSSLISFDILDTINNFKPFGIDNYEPVFMSKSLEIFNMIRFGKENAHLKLFLQNSEGQQFTCLYFGAGLNTESLEIGSKINIAYNLSINNWNGNSNLELKIKDIST</sequence>
<dbReference type="Pfam" id="PF17768">
    <property type="entry name" value="RecJ_OB"/>
    <property type="match status" value="1"/>
</dbReference>
<proteinExistence type="inferred from homology"/>
<dbReference type="InterPro" id="IPR051673">
    <property type="entry name" value="SSDNA_exonuclease_RecJ"/>
</dbReference>
<feature type="domain" description="DDH" evidence="6">
    <location>
        <begin position="34"/>
        <end position="146"/>
    </location>
</feature>
<evidence type="ECO:0000256" key="5">
    <source>
        <dbReference type="ARBA" id="ARBA00022839"/>
    </source>
</evidence>
<feature type="non-terminal residue" evidence="9">
    <location>
        <position position="1"/>
    </location>
</feature>
<dbReference type="InterPro" id="IPR004610">
    <property type="entry name" value="RecJ"/>
</dbReference>
<dbReference type="PANTHER" id="PTHR30255">
    <property type="entry name" value="SINGLE-STRANDED-DNA-SPECIFIC EXONUCLEASE RECJ"/>
    <property type="match status" value="1"/>
</dbReference>
<dbReference type="GO" id="GO:0006281">
    <property type="term" value="P:DNA repair"/>
    <property type="evidence" value="ECO:0007669"/>
    <property type="project" value="InterPro"/>
</dbReference>
<feature type="domain" description="RecJ OB" evidence="8">
    <location>
        <begin position="399"/>
        <end position="506"/>
    </location>
</feature>
<dbReference type="NCBIfam" id="TIGR00644">
    <property type="entry name" value="recJ"/>
    <property type="match status" value="1"/>
</dbReference>
<feature type="domain" description="DHHA1" evidence="7">
    <location>
        <begin position="292"/>
        <end position="384"/>
    </location>
</feature>
<evidence type="ECO:0000259" key="6">
    <source>
        <dbReference type="Pfam" id="PF01368"/>
    </source>
</evidence>
<dbReference type="Proteomes" id="UP000230683">
    <property type="component" value="Unassembled WGS sequence"/>
</dbReference>
<evidence type="ECO:0000313" key="10">
    <source>
        <dbReference type="Proteomes" id="UP000230683"/>
    </source>
</evidence>
<dbReference type="SUPFAM" id="SSF64182">
    <property type="entry name" value="DHH phosphoesterases"/>
    <property type="match status" value="1"/>
</dbReference>
<dbReference type="InterPro" id="IPR001667">
    <property type="entry name" value="DDH_dom"/>
</dbReference>
<dbReference type="GO" id="GO:0008409">
    <property type="term" value="F:5'-3' exonuclease activity"/>
    <property type="evidence" value="ECO:0007669"/>
    <property type="project" value="InterPro"/>
</dbReference>
<dbReference type="Gene3D" id="2.40.50.460">
    <property type="match status" value="1"/>
</dbReference>
<keyword evidence="5 9" id="KW-0269">Exonuclease</keyword>
<evidence type="ECO:0000256" key="4">
    <source>
        <dbReference type="ARBA" id="ARBA00022801"/>
    </source>
</evidence>
<dbReference type="Gene3D" id="3.90.1640.30">
    <property type="match status" value="1"/>
</dbReference>
<accession>A0A2M7X457</accession>
<protein>
    <recommendedName>
        <fullName evidence="2">Single-stranded-DNA-specific exonuclease RecJ</fullName>
    </recommendedName>
</protein>
<dbReference type="InterPro" id="IPR041122">
    <property type="entry name" value="RecJ_OB"/>
</dbReference>
<evidence type="ECO:0000313" key="9">
    <source>
        <dbReference type="EMBL" id="PJA40956.1"/>
    </source>
</evidence>
<dbReference type="InterPro" id="IPR003156">
    <property type="entry name" value="DHHA1_dom"/>
</dbReference>
<keyword evidence="3" id="KW-0540">Nuclease</keyword>
<dbReference type="Pfam" id="PF02272">
    <property type="entry name" value="DHHA1"/>
    <property type="match status" value="1"/>
</dbReference>
<dbReference type="PANTHER" id="PTHR30255:SF2">
    <property type="entry name" value="SINGLE-STRANDED-DNA-SPECIFIC EXONUCLEASE RECJ"/>
    <property type="match status" value="1"/>
</dbReference>
<evidence type="ECO:0000256" key="3">
    <source>
        <dbReference type="ARBA" id="ARBA00022722"/>
    </source>
</evidence>
<evidence type="ECO:0000256" key="1">
    <source>
        <dbReference type="ARBA" id="ARBA00005915"/>
    </source>
</evidence>
<evidence type="ECO:0000256" key="2">
    <source>
        <dbReference type="ARBA" id="ARBA00019841"/>
    </source>
</evidence>
<gene>
    <name evidence="9" type="primary">recJ</name>
    <name evidence="9" type="ORF">CO178_01260</name>
</gene>
<dbReference type="Pfam" id="PF01368">
    <property type="entry name" value="DHH"/>
    <property type="match status" value="1"/>
</dbReference>
<reference evidence="10" key="1">
    <citation type="submission" date="2017-09" db="EMBL/GenBank/DDBJ databases">
        <title>Depth-based differentiation of microbial function through sediment-hosted aquifers and enrichment of novel symbionts in the deep terrestrial subsurface.</title>
        <authorList>
            <person name="Probst A.J."/>
            <person name="Ladd B."/>
            <person name="Jarett J.K."/>
            <person name="Geller-Mcgrath D.E."/>
            <person name="Sieber C.M.K."/>
            <person name="Emerson J.B."/>
            <person name="Anantharaman K."/>
            <person name="Thomas B.C."/>
            <person name="Malmstrom R."/>
            <person name="Stieglmeier M."/>
            <person name="Klingl A."/>
            <person name="Woyke T."/>
            <person name="Ryan C.M."/>
            <person name="Banfield J.F."/>
        </authorList>
    </citation>
    <scope>NUCLEOTIDE SEQUENCE [LARGE SCALE GENOMIC DNA]</scope>
</reference>
<comment type="caution">
    <text evidence="9">The sequence shown here is derived from an EMBL/GenBank/DDBJ whole genome shotgun (WGS) entry which is preliminary data.</text>
</comment>
<name>A0A2M7X457_UNCKA</name>
<dbReference type="EMBL" id="PFWY01000058">
    <property type="protein sequence ID" value="PJA40956.1"/>
    <property type="molecule type" value="Genomic_DNA"/>
</dbReference>
<keyword evidence="4" id="KW-0378">Hydrolase</keyword>
<dbReference type="GO" id="GO:0006310">
    <property type="term" value="P:DNA recombination"/>
    <property type="evidence" value="ECO:0007669"/>
    <property type="project" value="InterPro"/>
</dbReference>